<evidence type="ECO:0000313" key="4">
    <source>
        <dbReference type="Proteomes" id="UP000541444"/>
    </source>
</evidence>
<evidence type="ECO:0000313" key="3">
    <source>
        <dbReference type="EMBL" id="KAF6158876.1"/>
    </source>
</evidence>
<dbReference type="SUPFAM" id="SSF47699">
    <property type="entry name" value="Bifunctional inhibitor/lipid-transfer protein/seed storage 2S albumin"/>
    <property type="match status" value="1"/>
</dbReference>
<name>A0A7J7MVI5_9MAGN</name>
<feature type="signal peptide" evidence="1">
    <location>
        <begin position="1"/>
        <end position="21"/>
    </location>
</feature>
<dbReference type="OrthoDB" id="1885440at2759"/>
<reference evidence="3 4" key="1">
    <citation type="journal article" date="2020" name="IScience">
        <title>Genome Sequencing of the Endangered Kingdonia uniflora (Circaeasteraceae, Ranunculales) Reveals Potential Mechanisms of Evolutionary Specialization.</title>
        <authorList>
            <person name="Sun Y."/>
            <person name="Deng T."/>
            <person name="Zhang A."/>
            <person name="Moore M.J."/>
            <person name="Landis J.B."/>
            <person name="Lin N."/>
            <person name="Zhang H."/>
            <person name="Zhang X."/>
            <person name="Huang J."/>
            <person name="Zhang X."/>
            <person name="Sun H."/>
            <person name="Wang H."/>
        </authorList>
    </citation>
    <scope>NUCLEOTIDE SEQUENCE [LARGE SCALE GENOMIC DNA]</scope>
    <source>
        <strain evidence="3">TB1705</strain>
        <tissue evidence="3">Leaf</tissue>
    </source>
</reference>
<dbReference type="Gene3D" id="1.10.110.10">
    <property type="entry name" value="Plant lipid-transfer and hydrophobic proteins"/>
    <property type="match status" value="1"/>
</dbReference>
<keyword evidence="1" id="KW-0732">Signal</keyword>
<dbReference type="PANTHER" id="PTHR33286">
    <property type="entry name" value="BIFUNCTIONAL INHIBITOR/LIPID-TRANSFER PROTEIN/SEED STORAGE 2S ALBUMIN SUPERFAMILY PROTEIN"/>
    <property type="match status" value="1"/>
</dbReference>
<dbReference type="Proteomes" id="UP000541444">
    <property type="component" value="Unassembled WGS sequence"/>
</dbReference>
<dbReference type="PANTHER" id="PTHR33286:SF32">
    <property type="entry name" value="BIFUNCTIONAL INHIBITOR_PLANT LIPID TRANSFER PROTEIN_SEED STORAGE HELICAL DOMAIN-CONTAINING PROTEIN"/>
    <property type="match status" value="1"/>
</dbReference>
<evidence type="ECO:0000259" key="2">
    <source>
        <dbReference type="Pfam" id="PF14368"/>
    </source>
</evidence>
<keyword evidence="4" id="KW-1185">Reference proteome</keyword>
<proteinExistence type="predicted"/>
<organism evidence="3 4">
    <name type="scientific">Kingdonia uniflora</name>
    <dbReference type="NCBI Taxonomy" id="39325"/>
    <lineage>
        <taxon>Eukaryota</taxon>
        <taxon>Viridiplantae</taxon>
        <taxon>Streptophyta</taxon>
        <taxon>Embryophyta</taxon>
        <taxon>Tracheophyta</taxon>
        <taxon>Spermatophyta</taxon>
        <taxon>Magnoliopsida</taxon>
        <taxon>Ranunculales</taxon>
        <taxon>Circaeasteraceae</taxon>
        <taxon>Kingdonia</taxon>
    </lineage>
</organism>
<dbReference type="AlphaFoldDB" id="A0A7J7MVI5"/>
<dbReference type="Pfam" id="PF14368">
    <property type="entry name" value="LTP_2"/>
    <property type="match status" value="1"/>
</dbReference>
<protein>
    <recommendedName>
        <fullName evidence="2">Bifunctional inhibitor/plant lipid transfer protein/seed storage helical domain-containing protein</fullName>
    </recommendedName>
</protein>
<sequence>MRGETVVLMLLLSLFVDGTSEVKFVSTLLSVRDCKEERRIGIHACTPVLYGKSPSPECCYRVRVSHSECVCPVITPKLAALVNLNRAIRLVQGCGRTVPRHFKCGSITTP</sequence>
<dbReference type="InterPro" id="IPR016140">
    <property type="entry name" value="Bifunc_inhib/LTP/seed_store"/>
</dbReference>
<evidence type="ECO:0000256" key="1">
    <source>
        <dbReference type="SAM" id="SignalP"/>
    </source>
</evidence>
<dbReference type="InterPro" id="IPR036312">
    <property type="entry name" value="Bifun_inhib/LTP/seed_sf"/>
</dbReference>
<feature type="domain" description="Bifunctional inhibitor/plant lipid transfer protein/seed storage helical" evidence="2">
    <location>
        <begin position="30"/>
        <end position="104"/>
    </location>
</feature>
<gene>
    <name evidence="3" type="ORF">GIB67_012293</name>
</gene>
<accession>A0A7J7MVI5</accession>
<comment type="caution">
    <text evidence="3">The sequence shown here is derived from an EMBL/GenBank/DDBJ whole genome shotgun (WGS) entry which is preliminary data.</text>
</comment>
<dbReference type="EMBL" id="JACGCM010001215">
    <property type="protein sequence ID" value="KAF6158876.1"/>
    <property type="molecule type" value="Genomic_DNA"/>
</dbReference>
<feature type="chain" id="PRO_5029610949" description="Bifunctional inhibitor/plant lipid transfer protein/seed storage helical domain-containing protein" evidence="1">
    <location>
        <begin position="22"/>
        <end position="110"/>
    </location>
</feature>